<keyword evidence="2 3" id="KW-0040">ANK repeat</keyword>
<gene>
    <name evidence="6" type="ORF">GCG54_00007254</name>
</gene>
<dbReference type="EMBL" id="WVTB01000032">
    <property type="protein sequence ID" value="KAF3807000.1"/>
    <property type="molecule type" value="Genomic_DNA"/>
</dbReference>
<sequence>MSIESARDSAASHPSQTKQSVQPFLRAARLHSNSEWEKMKDTIQHLYLDLDLTLEEVVEVLSKEKNFHTNGRMCKTRLKKWGFTKNCSRNRMSSFCRLVRPARSQNVPGRAALHASKLKRNNSGLLGFDNMDTREDNTSVEGHTESQSQHEQNYWEPRELIDKEAFVSGPFELEALSPLLELDAVRHPNQHDVLDLPSDRTALHIEQSSAATNQQSRRSSASTAVDKQESLESQVHQLCTGFDPDTHCDEERDTKTQLGPPFIYEGGCPYQFGQKKFRLIEMDGESAFDSLGYGSYIRVSDTRTCTATCGCMRSHFPSAFSFIVKNTIDGIRVNILSVSLWEEVMKVLPSHMRPTGRDREIDGHILFRLKFGLKIHLENVYSRILQKQTYAVQNSPSLELELLVHGFLDDDCFWQRHNIDDNRIQSHLNSHPAEKSDFDGGSTDEDLSKPKLTDFSPWKKLRAQWKSRWGNANLETKIDRLVNAFRSTDETYEPEFKPSLKSRPTMYQFKPTPSEIDDMSVDPLMMSPCPRPVQRGFPGISVLDDDVLDLNEGSDGLELRNKIIEPNDDMFELYSGELITHEDLNASRAKSLQAVFPSAKDPEFSPSFGKKLAEVRFSVNDWIMNAAMNGEFGLVQTLLNLGTDTEGKVSKRLTPHSDFNDFRQDPALCIAAEHGEIRIVRALVERGVEVNIRDTQGRTPIQVAAAGGHREIVGLLLSHGAELTTRRGQASLLSIPAAGGHHEVVRLILNSSQHRSSASRSKEMEEALVLAARNGSSETMQALLDHGAKTNCLLSTPGTELQSALIGAAETGNCEVVGLLLQTSVDVSGLDHRGTALSVAVSKDHDAVIHMLLHRAGDQVLAAIRHIRSRGRRRHITKLLRIVSQFRRDRQEGRSSRHKDL</sequence>
<dbReference type="SMART" id="SM00248">
    <property type="entry name" value="ANK"/>
    <property type="match status" value="5"/>
</dbReference>
<keyword evidence="7" id="KW-1185">Reference proteome</keyword>
<dbReference type="Gene3D" id="1.25.40.20">
    <property type="entry name" value="Ankyrin repeat-containing domain"/>
    <property type="match status" value="2"/>
</dbReference>
<dbReference type="InterPro" id="IPR002110">
    <property type="entry name" value="Ankyrin_rpt"/>
</dbReference>
<feature type="domain" description="Clr5" evidence="5">
    <location>
        <begin position="33"/>
        <end position="85"/>
    </location>
</feature>
<feature type="compositionally biased region" description="Polar residues" evidence="4">
    <location>
        <begin position="139"/>
        <end position="152"/>
    </location>
</feature>
<dbReference type="SUPFAM" id="SSF48403">
    <property type="entry name" value="Ankyrin repeat"/>
    <property type="match status" value="1"/>
</dbReference>
<evidence type="ECO:0000256" key="1">
    <source>
        <dbReference type="ARBA" id="ARBA00022737"/>
    </source>
</evidence>
<dbReference type="GeneID" id="69014399"/>
<feature type="region of interest" description="Disordered" evidence="4">
    <location>
        <begin position="207"/>
        <end position="229"/>
    </location>
</feature>
<feature type="region of interest" description="Disordered" evidence="4">
    <location>
        <begin position="494"/>
        <end position="520"/>
    </location>
</feature>
<feature type="repeat" description="ANK" evidence="3">
    <location>
        <begin position="663"/>
        <end position="695"/>
    </location>
</feature>
<dbReference type="InterPro" id="IPR050889">
    <property type="entry name" value="Dendritic_Spine_Reg/Scaffold"/>
</dbReference>
<dbReference type="PROSITE" id="PS50297">
    <property type="entry name" value="ANK_REP_REGION"/>
    <property type="match status" value="2"/>
</dbReference>
<evidence type="ECO:0000313" key="7">
    <source>
        <dbReference type="Proteomes" id="UP000613401"/>
    </source>
</evidence>
<dbReference type="PROSITE" id="PS50088">
    <property type="entry name" value="ANK_REPEAT"/>
    <property type="match status" value="2"/>
</dbReference>
<reference evidence="6" key="2">
    <citation type="submission" date="2020-03" db="EMBL/GenBank/DDBJ databases">
        <authorList>
            <person name="Fu F.-F."/>
            <person name="Chen J."/>
        </authorList>
    </citation>
    <scope>NUCLEOTIDE SEQUENCE</scope>
    <source>
        <strain evidence="6">Lc1</strain>
    </source>
</reference>
<evidence type="ECO:0000313" key="6">
    <source>
        <dbReference type="EMBL" id="KAF3807000.1"/>
    </source>
</evidence>
<feature type="region of interest" description="Disordered" evidence="4">
    <location>
        <begin position="425"/>
        <end position="451"/>
    </location>
</feature>
<proteinExistence type="predicted"/>
<evidence type="ECO:0000256" key="4">
    <source>
        <dbReference type="SAM" id="MobiDB-lite"/>
    </source>
</evidence>
<comment type="caution">
    <text evidence="6">The sequence shown here is derived from an EMBL/GenBank/DDBJ whole genome shotgun (WGS) entry which is preliminary data.</text>
</comment>
<dbReference type="PANTHER" id="PTHR24166">
    <property type="entry name" value="ROLLING PEBBLES, ISOFORM B"/>
    <property type="match status" value="1"/>
</dbReference>
<dbReference type="Pfam" id="PF14420">
    <property type="entry name" value="Clr5"/>
    <property type="match status" value="1"/>
</dbReference>
<dbReference type="RefSeq" id="XP_045266159.1">
    <property type="nucleotide sequence ID" value="XM_045407238.1"/>
</dbReference>
<feature type="region of interest" description="Disordered" evidence="4">
    <location>
        <begin position="1"/>
        <end position="22"/>
    </location>
</feature>
<feature type="region of interest" description="Disordered" evidence="4">
    <location>
        <begin position="124"/>
        <end position="155"/>
    </location>
</feature>
<dbReference type="Proteomes" id="UP000613401">
    <property type="component" value="Unassembled WGS sequence"/>
</dbReference>
<dbReference type="InterPro" id="IPR036770">
    <property type="entry name" value="Ankyrin_rpt-contain_sf"/>
</dbReference>
<protein>
    <submittedName>
        <fullName evidence="6">L-asparaginase</fullName>
    </submittedName>
</protein>
<feature type="non-terminal residue" evidence="6">
    <location>
        <position position="901"/>
    </location>
</feature>
<organism evidence="6 7">
    <name type="scientific">Colletotrichum gloeosporioides</name>
    <name type="common">Anthracnose fungus</name>
    <name type="synonym">Glomerella cingulata</name>
    <dbReference type="NCBI Taxonomy" id="474922"/>
    <lineage>
        <taxon>Eukaryota</taxon>
        <taxon>Fungi</taxon>
        <taxon>Dikarya</taxon>
        <taxon>Ascomycota</taxon>
        <taxon>Pezizomycotina</taxon>
        <taxon>Sordariomycetes</taxon>
        <taxon>Hypocreomycetidae</taxon>
        <taxon>Glomerellales</taxon>
        <taxon>Glomerellaceae</taxon>
        <taxon>Colletotrichum</taxon>
        <taxon>Colletotrichum gloeosporioides species complex</taxon>
    </lineage>
</organism>
<keyword evidence="1" id="KW-0677">Repeat</keyword>
<dbReference type="Pfam" id="PF12796">
    <property type="entry name" value="Ank_2"/>
    <property type="match status" value="2"/>
</dbReference>
<accession>A0A8H4CN52</accession>
<dbReference type="InterPro" id="IPR025676">
    <property type="entry name" value="Clr5_dom"/>
</dbReference>
<evidence type="ECO:0000256" key="3">
    <source>
        <dbReference type="PROSITE-ProRule" id="PRU00023"/>
    </source>
</evidence>
<dbReference type="PANTHER" id="PTHR24166:SF48">
    <property type="entry name" value="PROTEIN VAPYRIN"/>
    <property type="match status" value="1"/>
</dbReference>
<feature type="repeat" description="ANK" evidence="3">
    <location>
        <begin position="696"/>
        <end position="728"/>
    </location>
</feature>
<dbReference type="AlphaFoldDB" id="A0A8H4CN52"/>
<evidence type="ECO:0000256" key="2">
    <source>
        <dbReference type="ARBA" id="ARBA00023043"/>
    </source>
</evidence>
<reference evidence="6" key="1">
    <citation type="journal article" date="2020" name="Phytopathology">
        <title>Genome sequence and comparative analysis of Colletotrichum gloeosporioides isolated from Liriodendron leaves.</title>
        <authorList>
            <person name="Fu F.F."/>
            <person name="Hao Z."/>
            <person name="Wang P."/>
            <person name="Lu Y."/>
            <person name="Xue L.J."/>
            <person name="Wei G."/>
            <person name="Tian Y."/>
            <person name="Baishi H."/>
            <person name="Xu H."/>
            <person name="Shi J."/>
            <person name="Cheng T."/>
            <person name="Wang G."/>
            <person name="Yi Y."/>
            <person name="Chen J."/>
        </authorList>
    </citation>
    <scope>NUCLEOTIDE SEQUENCE</scope>
    <source>
        <strain evidence="6">Lc1</strain>
    </source>
</reference>
<name>A0A8H4CN52_COLGL</name>
<evidence type="ECO:0000259" key="5">
    <source>
        <dbReference type="Pfam" id="PF14420"/>
    </source>
</evidence>
<feature type="compositionally biased region" description="Polar residues" evidence="4">
    <location>
        <begin position="12"/>
        <end position="22"/>
    </location>
</feature>